<protein>
    <recommendedName>
        <fullName evidence="6">TAF6 C-terminal HEAT repeat domain-containing protein</fullName>
    </recommendedName>
</protein>
<feature type="domain" description="TAF6 C-terminal HEAT repeat" evidence="6">
    <location>
        <begin position="155"/>
        <end position="285"/>
    </location>
</feature>
<reference evidence="7 8" key="1">
    <citation type="submission" date="2018-11" db="EMBL/GenBank/DDBJ databases">
        <authorList>
            <consortium name="Pathogen Informatics"/>
        </authorList>
    </citation>
    <scope>NUCLEOTIDE SEQUENCE [LARGE SCALE GENOMIC DNA]</scope>
    <source>
        <strain>Denwood</strain>
        <strain evidence="8">Zambia</strain>
    </source>
</reference>
<dbReference type="GO" id="GO:0016251">
    <property type="term" value="F:RNA polymerase II general transcription initiation factor activity"/>
    <property type="evidence" value="ECO:0007669"/>
    <property type="project" value="InterPro"/>
</dbReference>
<accession>A0A183PPR6</accession>
<evidence type="ECO:0000256" key="2">
    <source>
        <dbReference type="ARBA" id="ARBA00007688"/>
    </source>
</evidence>
<dbReference type="GO" id="GO:0003713">
    <property type="term" value="F:transcription coactivator activity"/>
    <property type="evidence" value="ECO:0007669"/>
    <property type="project" value="TreeGrafter"/>
</dbReference>
<evidence type="ECO:0000313" key="7">
    <source>
        <dbReference type="EMBL" id="VDP71087.1"/>
    </source>
</evidence>
<dbReference type="GO" id="GO:0051123">
    <property type="term" value="P:RNA polymerase II preinitiation complex assembly"/>
    <property type="evidence" value="ECO:0007669"/>
    <property type="project" value="TreeGrafter"/>
</dbReference>
<dbReference type="GO" id="GO:0000124">
    <property type="term" value="C:SAGA complex"/>
    <property type="evidence" value="ECO:0007669"/>
    <property type="project" value="InterPro"/>
</dbReference>
<dbReference type="Gene3D" id="1.25.40.770">
    <property type="entry name" value="TAF6, C-terminal HEAT repeat domain"/>
    <property type="match status" value="1"/>
</dbReference>
<dbReference type="GO" id="GO:0005669">
    <property type="term" value="C:transcription factor TFIID complex"/>
    <property type="evidence" value="ECO:0007669"/>
    <property type="project" value="InterPro"/>
</dbReference>
<name>A0A183PPR6_9TREM</name>
<evidence type="ECO:0000313" key="8">
    <source>
        <dbReference type="Proteomes" id="UP000269396"/>
    </source>
</evidence>
<keyword evidence="3" id="KW-0805">Transcription regulation</keyword>
<keyword evidence="8" id="KW-1185">Reference proteome</keyword>
<dbReference type="Proteomes" id="UP000269396">
    <property type="component" value="Unassembled WGS sequence"/>
</dbReference>
<comment type="similarity">
    <text evidence="2">Belongs to the TAF6 family.</text>
</comment>
<keyword evidence="4" id="KW-0804">Transcription</keyword>
<dbReference type="InterPro" id="IPR037796">
    <property type="entry name" value="TAF6"/>
</dbReference>
<dbReference type="PANTHER" id="PTHR10221">
    <property type="entry name" value="TRANSCRIPTION INITIATION FACTOR TFIID SUBUNIT 6"/>
    <property type="match status" value="1"/>
</dbReference>
<sequence>MYQFNVQSPFGTTTANFLPIRTGGRTASSGPGGKVFFIRPDKEIDVKALLLREPAGVVYDVSLVAHWLSVNGKQPTSPQNPPPDFLARMALLNNSFGSHNKQNKRPIGHKKDDDINSSVEKHPKIGIHSSNRDKLDLLSGSHPRKVLAVSVERRSHEISQEVMIYFRELTEACVGANETRRHEALDNATLDPGLQPILPHLMTFITEGVRINVTNHNLAILIYLMRLVKALIDNPHISLEPYLHLLVPTVITCVLNRQLCAKPITDNHWALRDFAAKQLVTLCNR</sequence>
<evidence type="ECO:0000256" key="1">
    <source>
        <dbReference type="ARBA" id="ARBA00004123"/>
    </source>
</evidence>
<proteinExistence type="inferred from homology"/>
<dbReference type="InterPro" id="IPR011442">
    <property type="entry name" value="TAF6_C"/>
</dbReference>
<keyword evidence="5" id="KW-0539">Nucleus</keyword>
<dbReference type="AlphaFoldDB" id="A0A183PPR6"/>
<dbReference type="PANTHER" id="PTHR10221:SF9">
    <property type="entry name" value="TRANSCRIPTION INITIATION FACTOR TFIID SUBUNIT 6"/>
    <property type="match status" value="1"/>
</dbReference>
<dbReference type="Pfam" id="PF07571">
    <property type="entry name" value="TAF6_C"/>
    <property type="match status" value="1"/>
</dbReference>
<dbReference type="GO" id="GO:0046695">
    <property type="term" value="C:SLIK (SAGA-like) complex"/>
    <property type="evidence" value="ECO:0007669"/>
    <property type="project" value="InterPro"/>
</dbReference>
<gene>
    <name evidence="7" type="ORF">SMTD_LOCUS16352</name>
</gene>
<dbReference type="STRING" id="31246.A0A183PPR6"/>
<dbReference type="CDD" id="cd08050">
    <property type="entry name" value="TAF6C"/>
    <property type="match status" value="1"/>
</dbReference>
<comment type="subcellular location">
    <subcellularLocation>
        <location evidence="1">Nucleus</location>
    </subcellularLocation>
</comment>
<dbReference type="FunFam" id="1.25.40.770:FF:000001">
    <property type="entry name" value="Transcription initiation factor TFIID subunit 6"/>
    <property type="match status" value="1"/>
</dbReference>
<dbReference type="InterPro" id="IPR046344">
    <property type="entry name" value="TAF6_C_sf"/>
</dbReference>
<organism evidence="7 8">
    <name type="scientific">Schistosoma mattheei</name>
    <dbReference type="NCBI Taxonomy" id="31246"/>
    <lineage>
        <taxon>Eukaryota</taxon>
        <taxon>Metazoa</taxon>
        <taxon>Spiralia</taxon>
        <taxon>Lophotrochozoa</taxon>
        <taxon>Platyhelminthes</taxon>
        <taxon>Trematoda</taxon>
        <taxon>Digenea</taxon>
        <taxon>Strigeidida</taxon>
        <taxon>Schistosomatoidea</taxon>
        <taxon>Schistosomatidae</taxon>
        <taxon>Schistosoma</taxon>
    </lineage>
</organism>
<dbReference type="EMBL" id="UZAL01037072">
    <property type="protein sequence ID" value="VDP71087.1"/>
    <property type="molecule type" value="Genomic_DNA"/>
</dbReference>
<evidence type="ECO:0000256" key="3">
    <source>
        <dbReference type="ARBA" id="ARBA00023015"/>
    </source>
</evidence>
<evidence type="ECO:0000256" key="4">
    <source>
        <dbReference type="ARBA" id="ARBA00023163"/>
    </source>
</evidence>
<evidence type="ECO:0000256" key="5">
    <source>
        <dbReference type="ARBA" id="ARBA00023242"/>
    </source>
</evidence>
<evidence type="ECO:0000259" key="6">
    <source>
        <dbReference type="Pfam" id="PF07571"/>
    </source>
</evidence>